<dbReference type="OrthoDB" id="9776934at2"/>
<evidence type="ECO:0000313" key="10">
    <source>
        <dbReference type="EMBL" id="RIJ27286.1"/>
    </source>
</evidence>
<dbReference type="GO" id="GO:0005737">
    <property type="term" value="C:cytoplasm"/>
    <property type="evidence" value="ECO:0007669"/>
    <property type="project" value="UniProtKB-SubCell"/>
</dbReference>
<dbReference type="UniPathway" id="UPA00030"/>
<evidence type="ECO:0000256" key="5">
    <source>
        <dbReference type="ARBA" id="ARBA00012693"/>
    </source>
</evidence>
<feature type="domain" description="DAHP synthetase I/KDSA" evidence="9">
    <location>
        <begin position="9"/>
        <end position="279"/>
    </location>
</feature>
<protein>
    <recommendedName>
        <fullName evidence="5">3-deoxy-8-phosphooctulonate synthase</fullName>
        <ecNumber evidence="5">2.5.1.55</ecNumber>
    </recommendedName>
</protein>
<proteinExistence type="inferred from homology"/>
<evidence type="ECO:0000256" key="7">
    <source>
        <dbReference type="ARBA" id="ARBA00022679"/>
    </source>
</evidence>
<dbReference type="InterPro" id="IPR006218">
    <property type="entry name" value="DAHP1/KDSA"/>
</dbReference>
<keyword evidence="7 10" id="KW-0808">Transferase</keyword>
<comment type="caution">
    <text evidence="10">The sequence shown here is derived from an EMBL/GenBank/DDBJ whole genome shotgun (WGS) entry which is preliminary data.</text>
</comment>
<dbReference type="NCBIfam" id="NF003543">
    <property type="entry name" value="PRK05198.1"/>
    <property type="match status" value="1"/>
</dbReference>
<dbReference type="GO" id="GO:0009103">
    <property type="term" value="P:lipopolysaccharide biosynthetic process"/>
    <property type="evidence" value="ECO:0007669"/>
    <property type="project" value="UniProtKB-UniPathway"/>
</dbReference>
<keyword evidence="6" id="KW-0963">Cytoplasm</keyword>
<evidence type="ECO:0000256" key="2">
    <source>
        <dbReference type="ARBA" id="ARBA00004756"/>
    </source>
</evidence>
<gene>
    <name evidence="10" type="ORF">D1222_12825</name>
</gene>
<reference evidence="10 11" key="1">
    <citation type="submission" date="2018-08" db="EMBL/GenBank/DDBJ databases">
        <title>Henriciella mobilis sp. nov., isolated from seawater.</title>
        <authorList>
            <person name="Cheng H."/>
            <person name="Wu Y.-H."/>
            <person name="Xu X.-W."/>
            <person name="Guo L.-L."/>
        </authorList>
    </citation>
    <scope>NUCLEOTIDE SEQUENCE [LARGE SCALE GENOMIC DNA]</scope>
    <source>
        <strain evidence="10 11">CCUG67844</strain>
    </source>
</reference>
<name>A0A399R6N9_9PROT</name>
<evidence type="ECO:0000313" key="11">
    <source>
        <dbReference type="Proteomes" id="UP000265845"/>
    </source>
</evidence>
<dbReference type="NCBIfam" id="TIGR01362">
    <property type="entry name" value="KDO8P_synth"/>
    <property type="match status" value="1"/>
</dbReference>
<evidence type="ECO:0000256" key="6">
    <source>
        <dbReference type="ARBA" id="ARBA00022490"/>
    </source>
</evidence>
<comment type="pathway">
    <text evidence="2">Bacterial outer membrane biogenesis; lipopolysaccharide biosynthesis.</text>
</comment>
<dbReference type="InterPro" id="IPR013785">
    <property type="entry name" value="Aldolase_TIM"/>
</dbReference>
<evidence type="ECO:0000259" key="9">
    <source>
        <dbReference type="Pfam" id="PF00793"/>
    </source>
</evidence>
<dbReference type="SUPFAM" id="SSF51569">
    <property type="entry name" value="Aldolase"/>
    <property type="match status" value="1"/>
</dbReference>
<keyword evidence="11" id="KW-1185">Reference proteome</keyword>
<evidence type="ECO:0000256" key="4">
    <source>
        <dbReference type="ARBA" id="ARBA00010499"/>
    </source>
</evidence>
<dbReference type="Gene3D" id="3.20.20.70">
    <property type="entry name" value="Aldolase class I"/>
    <property type="match status" value="1"/>
</dbReference>
<comment type="pathway">
    <text evidence="3">Carbohydrate biosynthesis; 3-deoxy-D-manno-octulosonate biosynthesis; 3-deoxy-D-manno-octulosonate from D-ribulose 5-phosphate: step 2/3.</text>
</comment>
<dbReference type="UniPathway" id="UPA00357">
    <property type="reaction ID" value="UER00474"/>
</dbReference>
<comment type="similarity">
    <text evidence="4">Belongs to the KdsA family.</text>
</comment>
<evidence type="ECO:0000256" key="1">
    <source>
        <dbReference type="ARBA" id="ARBA00004496"/>
    </source>
</evidence>
<evidence type="ECO:0000256" key="3">
    <source>
        <dbReference type="ARBA" id="ARBA00004845"/>
    </source>
</evidence>
<dbReference type="RefSeq" id="WP_119454669.1">
    <property type="nucleotide sequence ID" value="NZ_QWGA01000008.1"/>
</dbReference>
<comment type="subcellular location">
    <subcellularLocation>
        <location evidence="1">Cytoplasm</location>
    </subcellularLocation>
</comment>
<dbReference type="GO" id="GO:0008676">
    <property type="term" value="F:3-deoxy-8-phosphooctulonate synthase activity"/>
    <property type="evidence" value="ECO:0007669"/>
    <property type="project" value="UniProtKB-EC"/>
</dbReference>
<evidence type="ECO:0000256" key="8">
    <source>
        <dbReference type="ARBA" id="ARBA00049112"/>
    </source>
</evidence>
<dbReference type="PANTHER" id="PTHR21057">
    <property type="entry name" value="PHOSPHO-2-DEHYDRO-3-DEOXYHEPTONATE ALDOLASE"/>
    <property type="match status" value="1"/>
</dbReference>
<dbReference type="EC" id="2.5.1.55" evidence="5"/>
<accession>A0A399R6N9</accession>
<dbReference type="Proteomes" id="UP000265845">
    <property type="component" value="Unassembled WGS sequence"/>
</dbReference>
<dbReference type="EMBL" id="QWGA01000008">
    <property type="protein sequence ID" value="RIJ27286.1"/>
    <property type="molecule type" value="Genomic_DNA"/>
</dbReference>
<comment type="catalytic activity">
    <reaction evidence="8">
        <text>D-arabinose 5-phosphate + phosphoenolpyruvate + H2O = 3-deoxy-alpha-D-manno-2-octulosonate-8-phosphate + phosphate</text>
        <dbReference type="Rhea" id="RHEA:14053"/>
        <dbReference type="ChEBI" id="CHEBI:15377"/>
        <dbReference type="ChEBI" id="CHEBI:43474"/>
        <dbReference type="ChEBI" id="CHEBI:57693"/>
        <dbReference type="ChEBI" id="CHEBI:58702"/>
        <dbReference type="ChEBI" id="CHEBI:85985"/>
        <dbReference type="EC" id="2.5.1.55"/>
    </reaction>
</comment>
<dbReference type="AlphaFoldDB" id="A0A399R6N9"/>
<dbReference type="Pfam" id="PF00793">
    <property type="entry name" value="DAHP_synth_1"/>
    <property type="match status" value="1"/>
</dbReference>
<organism evidence="10 11">
    <name type="scientific">Henriciella algicola</name>
    <dbReference type="NCBI Taxonomy" id="1608422"/>
    <lineage>
        <taxon>Bacteria</taxon>
        <taxon>Pseudomonadati</taxon>
        <taxon>Pseudomonadota</taxon>
        <taxon>Alphaproteobacteria</taxon>
        <taxon>Hyphomonadales</taxon>
        <taxon>Hyphomonadaceae</taxon>
        <taxon>Henriciella</taxon>
    </lineage>
</organism>
<sequence length="286" mass="30269">MKTLSLPGHDITIGEGHPLTVMAGMNVLESRDLAMRICEHLKTVCERLELPYVFKASFDKANRSSIKSYRGPGLDEGLRILSDVKEAFGVPVVTDYHTPEQAAPVAEVAEIIQIPAFLCRQTDLVVAGAEAVMASGGWLHVKKAQFLAPWDCKNIITKIGEVTGEARNPTILCERGSSFGYNNLVVDMLGIPAMKALGVPVTIDATHAVQLPGADPRTSGGSTGGRREGVAIIAQSAIAAGADGVFLEFHEDPDKALCDGPSCLDLAEAETLLSKLKAIHSIAAGS</sequence>
<dbReference type="InterPro" id="IPR006269">
    <property type="entry name" value="KDO8P_synthase"/>
</dbReference>